<gene>
    <name evidence="6" type="ORF">L195_g048185</name>
</gene>
<keyword evidence="6" id="KW-0238">DNA-binding</keyword>
<feature type="domain" description="GRF-type" evidence="5">
    <location>
        <begin position="17"/>
        <end position="59"/>
    </location>
</feature>
<dbReference type="PANTHER" id="PTHR33680">
    <property type="entry name" value="OS07G0190500 PROTEIN"/>
    <property type="match status" value="1"/>
</dbReference>
<dbReference type="Pfam" id="PF06839">
    <property type="entry name" value="Zn_ribbon_GRF"/>
    <property type="match status" value="1"/>
</dbReference>
<dbReference type="GO" id="GO:0003677">
    <property type="term" value="F:DNA binding"/>
    <property type="evidence" value="ECO:0007669"/>
    <property type="project" value="UniProtKB-KW"/>
</dbReference>
<dbReference type="InterPro" id="IPR010666">
    <property type="entry name" value="Znf_GRF"/>
</dbReference>
<evidence type="ECO:0000313" key="7">
    <source>
        <dbReference type="Proteomes" id="UP000236291"/>
    </source>
</evidence>
<reference evidence="6 7" key="1">
    <citation type="journal article" date="2014" name="Am. J. Bot.">
        <title>Genome assembly and annotation for red clover (Trifolium pratense; Fabaceae).</title>
        <authorList>
            <person name="Istvanek J."/>
            <person name="Jaros M."/>
            <person name="Krenek A."/>
            <person name="Repkova J."/>
        </authorList>
    </citation>
    <scope>NUCLEOTIDE SEQUENCE [LARGE SCALE GENOMIC DNA]</scope>
    <source>
        <strain evidence="7">cv. Tatra</strain>
        <tissue evidence="6">Young leaves</tissue>
    </source>
</reference>
<comment type="caution">
    <text evidence="6">The sequence shown here is derived from an EMBL/GenBank/DDBJ whole genome shotgun (WGS) entry which is preliminary data.</text>
</comment>
<dbReference type="GO" id="GO:0008270">
    <property type="term" value="F:zinc ion binding"/>
    <property type="evidence" value="ECO:0007669"/>
    <property type="project" value="UniProtKB-KW"/>
</dbReference>
<evidence type="ECO:0000256" key="3">
    <source>
        <dbReference type="ARBA" id="ARBA00022833"/>
    </source>
</evidence>
<evidence type="ECO:0000256" key="2">
    <source>
        <dbReference type="ARBA" id="ARBA00022771"/>
    </source>
</evidence>
<evidence type="ECO:0000256" key="4">
    <source>
        <dbReference type="PROSITE-ProRule" id="PRU01343"/>
    </source>
</evidence>
<name>A0A2K3JKJ9_TRIPR</name>
<evidence type="ECO:0000313" key="6">
    <source>
        <dbReference type="EMBL" id="PNX54565.1"/>
    </source>
</evidence>
<accession>A0A2K3JKJ9</accession>
<evidence type="ECO:0000259" key="5">
    <source>
        <dbReference type="PROSITE" id="PS51999"/>
    </source>
</evidence>
<dbReference type="PANTHER" id="PTHR33680:SF1">
    <property type="entry name" value="OS05G0489500 PROTEIN"/>
    <property type="match status" value="1"/>
</dbReference>
<keyword evidence="6" id="KW-0371">Homeobox</keyword>
<dbReference type="Proteomes" id="UP000236291">
    <property type="component" value="Unassembled WGS sequence"/>
</dbReference>
<proteinExistence type="predicted"/>
<organism evidence="6 7">
    <name type="scientific">Trifolium pratense</name>
    <name type="common">Red clover</name>
    <dbReference type="NCBI Taxonomy" id="57577"/>
    <lineage>
        <taxon>Eukaryota</taxon>
        <taxon>Viridiplantae</taxon>
        <taxon>Streptophyta</taxon>
        <taxon>Embryophyta</taxon>
        <taxon>Tracheophyta</taxon>
        <taxon>Spermatophyta</taxon>
        <taxon>Magnoliopsida</taxon>
        <taxon>eudicotyledons</taxon>
        <taxon>Gunneridae</taxon>
        <taxon>Pentapetalae</taxon>
        <taxon>rosids</taxon>
        <taxon>fabids</taxon>
        <taxon>Fabales</taxon>
        <taxon>Fabaceae</taxon>
        <taxon>Papilionoideae</taxon>
        <taxon>50 kb inversion clade</taxon>
        <taxon>NPAAA clade</taxon>
        <taxon>Hologalegina</taxon>
        <taxon>IRL clade</taxon>
        <taxon>Trifolieae</taxon>
        <taxon>Trifolium</taxon>
    </lineage>
</organism>
<keyword evidence="2 4" id="KW-0863">Zinc-finger</keyword>
<sequence>MSSSSVANSMAVQIPECGCKKPMRMYVSNTTENPKRRFWKCATHGKAGSCNLFDWDDLIEGHPPYMLRVVQRRGYHCKRNSIPKGREDEDETTE</sequence>
<keyword evidence="3" id="KW-0862">Zinc</keyword>
<protein>
    <submittedName>
        <fullName evidence="6">Zinc finger homeodomain protein</fullName>
    </submittedName>
</protein>
<dbReference type="EMBL" id="ASHM01068418">
    <property type="protein sequence ID" value="PNX54565.1"/>
    <property type="molecule type" value="Genomic_DNA"/>
</dbReference>
<keyword evidence="1" id="KW-0479">Metal-binding</keyword>
<dbReference type="PROSITE" id="PS51999">
    <property type="entry name" value="ZF_GRF"/>
    <property type="match status" value="1"/>
</dbReference>
<reference evidence="6 7" key="2">
    <citation type="journal article" date="2017" name="Front. Plant Sci.">
        <title>Gene Classification and Mining of Molecular Markers Useful in Red Clover (Trifolium pratense) Breeding.</title>
        <authorList>
            <person name="Istvanek J."/>
            <person name="Dluhosova J."/>
            <person name="Dluhos P."/>
            <person name="Patkova L."/>
            <person name="Nedelnik J."/>
            <person name="Repkova J."/>
        </authorList>
    </citation>
    <scope>NUCLEOTIDE SEQUENCE [LARGE SCALE GENOMIC DNA]</scope>
    <source>
        <strain evidence="7">cv. Tatra</strain>
        <tissue evidence="6">Young leaves</tissue>
    </source>
</reference>
<dbReference type="AlphaFoldDB" id="A0A2K3JKJ9"/>
<evidence type="ECO:0000256" key="1">
    <source>
        <dbReference type="ARBA" id="ARBA00022723"/>
    </source>
</evidence>